<gene>
    <name evidence="13" type="ORF">BCR39DRAFT_194622</name>
</gene>
<dbReference type="EMBL" id="MCFC01000003">
    <property type="protein sequence ID" value="ORY34295.1"/>
    <property type="molecule type" value="Genomic_DNA"/>
</dbReference>
<dbReference type="OrthoDB" id="434783at2759"/>
<comment type="caution">
    <text evidence="13">The sequence shown here is derived from an EMBL/GenBank/DDBJ whole genome shotgun (WGS) entry which is preliminary data.</text>
</comment>
<dbReference type="InterPro" id="IPR023395">
    <property type="entry name" value="MCP_dom_sf"/>
</dbReference>
<proteinExistence type="inferred from homology"/>
<sequence length="288" mass="31188">MSDLKKPVPLPFGYTFLSGAIAGCTELLLLYPLDVVKTRQQLHTGKGGVGMMATFRSIVATEGASRLYRGIVPPLMLEAPKRAVKFGANGYWGNLITSNGQRKNTQLLATLTGCAAGATESVVVTPFELVKIRLQDKSSTFAGPLDVIRHSLKTSGPLGLYQGMESTFWRHFWWNGGYFGAIFWVKSLLPKPERGEILNNLAAGTVGGFVGTSLNTPFDVVKTRIQLKGTGEWAYPALFKIAKQEGFSGLYKGFAPKVLRLAPGGGVLLLVVEALSTVFRNYLGPPYI</sequence>
<keyword evidence="9 10" id="KW-0472">Membrane</keyword>
<evidence type="ECO:0000256" key="9">
    <source>
        <dbReference type="ARBA" id="ARBA00023136"/>
    </source>
</evidence>
<keyword evidence="8" id="KW-0496">Mitochondrion</keyword>
<evidence type="ECO:0000256" key="10">
    <source>
        <dbReference type="PROSITE-ProRule" id="PRU00282"/>
    </source>
</evidence>
<dbReference type="Gene3D" id="1.50.40.10">
    <property type="entry name" value="Mitochondrial carrier domain"/>
    <property type="match status" value="1"/>
</dbReference>
<evidence type="ECO:0000256" key="1">
    <source>
        <dbReference type="ARBA" id="ARBA00004448"/>
    </source>
</evidence>
<dbReference type="GO" id="GO:0005743">
    <property type="term" value="C:mitochondrial inner membrane"/>
    <property type="evidence" value="ECO:0007669"/>
    <property type="project" value="UniProtKB-SubCell"/>
</dbReference>
<feature type="transmembrane region" description="Helical" evidence="12">
    <location>
        <begin position="12"/>
        <end position="33"/>
    </location>
</feature>
<dbReference type="SUPFAM" id="SSF103506">
    <property type="entry name" value="Mitochondrial carrier"/>
    <property type="match status" value="1"/>
</dbReference>
<dbReference type="PROSITE" id="PS50920">
    <property type="entry name" value="SOLCAR"/>
    <property type="match status" value="3"/>
</dbReference>
<reference evidence="13 14" key="1">
    <citation type="submission" date="2016-07" db="EMBL/GenBank/DDBJ databases">
        <title>Pervasive Adenine N6-methylation of Active Genes in Fungi.</title>
        <authorList>
            <consortium name="DOE Joint Genome Institute"/>
            <person name="Mondo S.J."/>
            <person name="Dannebaum R.O."/>
            <person name="Kuo R.C."/>
            <person name="Labutti K."/>
            <person name="Haridas S."/>
            <person name="Kuo A."/>
            <person name="Salamov A."/>
            <person name="Ahrendt S.R."/>
            <person name="Lipzen A."/>
            <person name="Sullivan W."/>
            <person name="Andreopoulos W.B."/>
            <person name="Clum A."/>
            <person name="Lindquist E."/>
            <person name="Daum C."/>
            <person name="Ramamoorthy G.K."/>
            <person name="Gryganskyi A."/>
            <person name="Culley D."/>
            <person name="Magnuson J.K."/>
            <person name="James T.Y."/>
            <person name="O'Malley M.A."/>
            <person name="Stajich J.E."/>
            <person name="Spatafora J.W."/>
            <person name="Visel A."/>
            <person name="Grigoriev I.V."/>
        </authorList>
    </citation>
    <scope>NUCLEOTIDE SEQUENCE [LARGE SCALE GENOMIC DNA]</scope>
    <source>
        <strain evidence="13 14">68-887.2</strain>
    </source>
</reference>
<feature type="repeat" description="Solcar" evidence="10">
    <location>
        <begin position="195"/>
        <end position="278"/>
    </location>
</feature>
<accession>A0A1Y2BJJ8</accession>
<evidence type="ECO:0000256" key="8">
    <source>
        <dbReference type="ARBA" id="ARBA00023128"/>
    </source>
</evidence>
<dbReference type="AlphaFoldDB" id="A0A1Y2BJJ8"/>
<feature type="repeat" description="Solcar" evidence="10">
    <location>
        <begin position="104"/>
        <end position="188"/>
    </location>
</feature>
<evidence type="ECO:0000313" key="13">
    <source>
        <dbReference type="EMBL" id="ORY34295.1"/>
    </source>
</evidence>
<dbReference type="InterPro" id="IPR018108">
    <property type="entry name" value="MCP_transmembrane"/>
</dbReference>
<evidence type="ECO:0000313" key="14">
    <source>
        <dbReference type="Proteomes" id="UP000193986"/>
    </source>
</evidence>
<evidence type="ECO:0000256" key="12">
    <source>
        <dbReference type="SAM" id="Phobius"/>
    </source>
</evidence>
<dbReference type="InParanoid" id="A0A1Y2BJJ8"/>
<comment type="similarity">
    <text evidence="2 11">Belongs to the mitochondrial carrier (TC 2.A.29) family.</text>
</comment>
<keyword evidence="14" id="KW-1185">Reference proteome</keyword>
<keyword evidence="7 12" id="KW-1133">Transmembrane helix</keyword>
<dbReference type="InterPro" id="IPR051752">
    <property type="entry name" value="Mito_2-oxodicarb_carrier"/>
</dbReference>
<keyword evidence="3 11" id="KW-0813">Transport</keyword>
<evidence type="ECO:0000256" key="2">
    <source>
        <dbReference type="ARBA" id="ARBA00006375"/>
    </source>
</evidence>
<evidence type="ECO:0000256" key="11">
    <source>
        <dbReference type="RuleBase" id="RU000488"/>
    </source>
</evidence>
<feature type="repeat" description="Solcar" evidence="10">
    <location>
        <begin position="10"/>
        <end position="95"/>
    </location>
</feature>
<keyword evidence="4 10" id="KW-0812">Transmembrane</keyword>
<keyword evidence="6" id="KW-0999">Mitochondrion inner membrane</keyword>
<evidence type="ECO:0000256" key="3">
    <source>
        <dbReference type="ARBA" id="ARBA00022448"/>
    </source>
</evidence>
<comment type="subcellular location">
    <subcellularLocation>
        <location evidence="1">Mitochondrion inner membrane</location>
        <topology evidence="1">Multi-pass membrane protein</topology>
    </subcellularLocation>
</comment>
<evidence type="ECO:0000256" key="6">
    <source>
        <dbReference type="ARBA" id="ARBA00022792"/>
    </source>
</evidence>
<dbReference type="Pfam" id="PF00153">
    <property type="entry name" value="Mito_carr"/>
    <property type="match status" value="3"/>
</dbReference>
<dbReference type="PANTHER" id="PTHR46356">
    <property type="entry name" value="MITOCHONDRIAL 2-OXODICARBOXYLATE CARRIER"/>
    <property type="match status" value="1"/>
</dbReference>
<keyword evidence="5" id="KW-0677">Repeat</keyword>
<evidence type="ECO:0000256" key="4">
    <source>
        <dbReference type="ARBA" id="ARBA00022692"/>
    </source>
</evidence>
<name>A0A1Y2BJJ8_9TREE</name>
<evidence type="ECO:0000256" key="7">
    <source>
        <dbReference type="ARBA" id="ARBA00022989"/>
    </source>
</evidence>
<protein>
    <submittedName>
        <fullName evidence="13">Organic acid transporter</fullName>
    </submittedName>
</protein>
<evidence type="ECO:0000256" key="5">
    <source>
        <dbReference type="ARBA" id="ARBA00022737"/>
    </source>
</evidence>
<dbReference type="Proteomes" id="UP000193986">
    <property type="component" value="Unassembled WGS sequence"/>
</dbReference>
<dbReference type="PANTHER" id="PTHR46356:SF1">
    <property type="entry name" value="MITOCHONDRIAL 2-OXODICARBOXYLATE CARRIER"/>
    <property type="match status" value="1"/>
</dbReference>
<dbReference type="PROSITE" id="PS51257">
    <property type="entry name" value="PROKAR_LIPOPROTEIN"/>
    <property type="match status" value="1"/>
</dbReference>
<organism evidence="13 14">
    <name type="scientific">Naematelia encephala</name>
    <dbReference type="NCBI Taxonomy" id="71784"/>
    <lineage>
        <taxon>Eukaryota</taxon>
        <taxon>Fungi</taxon>
        <taxon>Dikarya</taxon>
        <taxon>Basidiomycota</taxon>
        <taxon>Agaricomycotina</taxon>
        <taxon>Tremellomycetes</taxon>
        <taxon>Tremellales</taxon>
        <taxon>Naemateliaceae</taxon>
        <taxon>Naematelia</taxon>
    </lineage>
</organism>
<dbReference type="FunCoup" id="A0A1Y2BJJ8">
    <property type="interactions" value="96"/>
</dbReference>